<keyword evidence="1" id="KW-0863">Zinc-finger</keyword>
<dbReference type="InterPro" id="IPR019718">
    <property type="entry name" value="DUF2602"/>
</dbReference>
<sequence length="64" mass="7407">MERKVVTSEIEWTLKTYCRDCFVCEAFKKDYGKNYAQSFCNRECSIGQRLQALGETLSSKKVEG</sequence>
<evidence type="ECO:0000313" key="2">
    <source>
        <dbReference type="Proteomes" id="UP001649381"/>
    </source>
</evidence>
<dbReference type="Proteomes" id="UP001649381">
    <property type="component" value="Unassembled WGS sequence"/>
</dbReference>
<proteinExistence type="predicted"/>
<keyword evidence="1" id="KW-0862">Zinc</keyword>
<comment type="caution">
    <text evidence="1">The sequence shown here is derived from an EMBL/GenBank/DDBJ whole genome shotgun (WGS) entry which is preliminary data.</text>
</comment>
<keyword evidence="1" id="KW-0479">Metal-binding</keyword>
<gene>
    <name evidence="1" type="ORF">L2716_06085</name>
</gene>
<dbReference type="Pfam" id="PF10782">
    <property type="entry name" value="zf-C2HCIx2C"/>
    <property type="match status" value="1"/>
</dbReference>
<evidence type="ECO:0000313" key="1">
    <source>
        <dbReference type="EMBL" id="MCF6137295.1"/>
    </source>
</evidence>
<accession>A0ABS9H024</accession>
<name>A0ABS9H024_9BACL</name>
<reference evidence="1 2" key="1">
    <citation type="submission" date="2022-01" db="EMBL/GenBank/DDBJ databases">
        <title>Alkalihalobacillus sp. EGI L200015, a novel bacterium isolated from a salt lake sediment.</title>
        <authorList>
            <person name="Gao L."/>
            <person name="Fang B.-Z."/>
            <person name="Li W.-J."/>
        </authorList>
    </citation>
    <scope>NUCLEOTIDE SEQUENCE [LARGE SCALE GENOMIC DNA]</scope>
    <source>
        <strain evidence="1 2">KCTC 12718</strain>
    </source>
</reference>
<keyword evidence="2" id="KW-1185">Reference proteome</keyword>
<dbReference type="GO" id="GO:0008270">
    <property type="term" value="F:zinc ion binding"/>
    <property type="evidence" value="ECO:0007669"/>
    <property type="project" value="UniProtKB-KW"/>
</dbReference>
<dbReference type="RefSeq" id="WP_236332769.1">
    <property type="nucleotide sequence ID" value="NZ_JAKIJS010000001.1"/>
</dbReference>
<organism evidence="1 2">
    <name type="scientific">Pseudalkalibacillus berkeleyi</name>
    <dbReference type="NCBI Taxonomy" id="1069813"/>
    <lineage>
        <taxon>Bacteria</taxon>
        <taxon>Bacillati</taxon>
        <taxon>Bacillota</taxon>
        <taxon>Bacilli</taxon>
        <taxon>Bacillales</taxon>
        <taxon>Fictibacillaceae</taxon>
        <taxon>Pseudalkalibacillus</taxon>
    </lineage>
</organism>
<dbReference type="EMBL" id="JAKIJS010000001">
    <property type="protein sequence ID" value="MCF6137295.1"/>
    <property type="molecule type" value="Genomic_DNA"/>
</dbReference>
<protein>
    <submittedName>
        <fullName evidence="1">Zinc-finger domain-containing protein</fullName>
    </submittedName>
</protein>